<feature type="signal peptide" evidence="1">
    <location>
        <begin position="1"/>
        <end position="27"/>
    </location>
</feature>
<name>A0A7R9GF10_9CRUS</name>
<evidence type="ECO:0008006" key="4">
    <source>
        <dbReference type="Google" id="ProtNLM"/>
    </source>
</evidence>
<evidence type="ECO:0000313" key="3">
    <source>
        <dbReference type="Proteomes" id="UP000678499"/>
    </source>
</evidence>
<dbReference type="EMBL" id="OA883357">
    <property type="protein sequence ID" value="CAD7278695.1"/>
    <property type="molecule type" value="Genomic_DNA"/>
</dbReference>
<organism evidence="2">
    <name type="scientific">Notodromas monacha</name>
    <dbReference type="NCBI Taxonomy" id="399045"/>
    <lineage>
        <taxon>Eukaryota</taxon>
        <taxon>Metazoa</taxon>
        <taxon>Ecdysozoa</taxon>
        <taxon>Arthropoda</taxon>
        <taxon>Crustacea</taxon>
        <taxon>Oligostraca</taxon>
        <taxon>Ostracoda</taxon>
        <taxon>Podocopa</taxon>
        <taxon>Podocopida</taxon>
        <taxon>Cypridocopina</taxon>
        <taxon>Cypridoidea</taxon>
        <taxon>Cyprididae</taxon>
        <taxon>Notodromas</taxon>
    </lineage>
</organism>
<evidence type="ECO:0000313" key="2">
    <source>
        <dbReference type="EMBL" id="CAD7278695.1"/>
    </source>
</evidence>
<proteinExistence type="predicted"/>
<protein>
    <recommendedName>
        <fullName evidence="4">Secreted protein</fullName>
    </recommendedName>
</protein>
<feature type="chain" id="PRO_5036403253" description="Secreted protein" evidence="1">
    <location>
        <begin position="28"/>
        <end position="92"/>
    </location>
</feature>
<accession>A0A7R9GF10</accession>
<dbReference type="AlphaFoldDB" id="A0A7R9GF10"/>
<keyword evidence="1" id="KW-0732">Signal</keyword>
<reference evidence="2" key="1">
    <citation type="submission" date="2020-11" db="EMBL/GenBank/DDBJ databases">
        <authorList>
            <person name="Tran Van P."/>
        </authorList>
    </citation>
    <scope>NUCLEOTIDE SEQUENCE</scope>
</reference>
<dbReference type="EMBL" id="CAJPEX010001320">
    <property type="protein sequence ID" value="CAG0918847.1"/>
    <property type="molecule type" value="Genomic_DNA"/>
</dbReference>
<dbReference type="OrthoDB" id="8300636at2759"/>
<keyword evidence="3" id="KW-1185">Reference proteome</keyword>
<sequence length="92" mass="10107">MCSMFLPEIASFVAAMLFAVHPIHTEARVQLRSVTGEGNGFVMPTCASLFFSFPSHLGDIRKAGGPVNGPEAAVLRRVKERRSSTATEWWLQ</sequence>
<evidence type="ECO:0000256" key="1">
    <source>
        <dbReference type="SAM" id="SignalP"/>
    </source>
</evidence>
<gene>
    <name evidence="2" type="ORF">NMOB1V02_LOCUS6392</name>
</gene>
<dbReference type="Proteomes" id="UP000678499">
    <property type="component" value="Unassembled WGS sequence"/>
</dbReference>